<sequence>MKHIASLKAIRSDGEVFNYQSDSWELRALEGFDFPEIETSKQARGVGDGDIITGQRRVSRDMKIVTRPLDAENYNLQRMRAIAFHNSRMKYDLHINYLGTERIAKDCQITASNFPIGNVYKMKDLTIRFLSTYADLFAVESEQTNFSKKQALWVWPHAYGQGIMLPFSAEEHTTEKVINYIGSSPAHPVIEITSTGYAKNIEVTVNRKTAILNVEMRKGDRIEIDTSKSYAIHNNKILSLGADNDPYDFRKFILDFGDNFIKVDAEVGGSALRTEIEYIGRYDGL</sequence>
<evidence type="ECO:0000259" key="1">
    <source>
        <dbReference type="Pfam" id="PF22768"/>
    </source>
</evidence>
<organism evidence="2">
    <name type="scientific">Siphoviridae sp. ctt1f11</name>
    <dbReference type="NCBI Taxonomy" id="2827959"/>
    <lineage>
        <taxon>Viruses</taxon>
        <taxon>Duplodnaviria</taxon>
        <taxon>Heunggongvirae</taxon>
        <taxon>Uroviricota</taxon>
        <taxon>Caudoviricetes</taxon>
    </lineage>
</organism>
<dbReference type="Gene3D" id="2.60.120.860">
    <property type="match status" value="1"/>
</dbReference>
<name>A0A8S5SDG3_9CAUD</name>
<dbReference type="EMBL" id="BK032573">
    <property type="protein sequence ID" value="DAF48738.1"/>
    <property type="molecule type" value="Genomic_DNA"/>
</dbReference>
<reference evidence="2" key="1">
    <citation type="journal article" date="2021" name="Proc. Natl. Acad. Sci. U.S.A.">
        <title>A Catalog of Tens of Thousands of Viruses from Human Metagenomes Reveals Hidden Associations with Chronic Diseases.</title>
        <authorList>
            <person name="Tisza M.J."/>
            <person name="Buck C.B."/>
        </authorList>
    </citation>
    <scope>NUCLEOTIDE SEQUENCE</scope>
    <source>
        <strain evidence="2">Ctt1f11</strain>
    </source>
</reference>
<evidence type="ECO:0000313" key="2">
    <source>
        <dbReference type="EMBL" id="DAF48738.1"/>
    </source>
</evidence>
<feature type="domain" description="Siphovirus-type tail component C-terminal" evidence="1">
    <location>
        <begin position="182"/>
        <end position="282"/>
    </location>
</feature>
<dbReference type="Pfam" id="PF22768">
    <property type="entry name" value="SPP1_Dit"/>
    <property type="match status" value="1"/>
</dbReference>
<proteinExistence type="predicted"/>
<dbReference type="InterPro" id="IPR054738">
    <property type="entry name" value="Siphovirus-type_tail_C"/>
</dbReference>
<protein>
    <submittedName>
        <fullName evidence="2">Tail protein</fullName>
    </submittedName>
</protein>
<accession>A0A8S5SDG3</accession>